<organism evidence="1 2">
    <name type="scientific">Enterobacter huaxiensis</name>
    <dbReference type="NCBI Taxonomy" id="2494702"/>
    <lineage>
        <taxon>Bacteria</taxon>
        <taxon>Pseudomonadati</taxon>
        <taxon>Pseudomonadota</taxon>
        <taxon>Gammaproteobacteria</taxon>
        <taxon>Enterobacterales</taxon>
        <taxon>Enterobacteriaceae</taxon>
        <taxon>Enterobacter</taxon>
    </lineage>
</organism>
<sequence length="183" mass="20544">MQTVSFQQSSRASSNRLIFPCHQSESAAQDVEHRNVCSAVRAWAAAEGRVTVALQIQEAAAELQVYGVDFSGQADVWNVKLFRWLDNKEDSATYRKNIEQLMPAIMSVLPLRYRDRVVKNDSFAHRMARLEKEVSEAKQALMLDAPKKEKIKGLGEGIFEMFRVDPDLTAPLLAMVTTMLGAI</sequence>
<dbReference type="InterPro" id="IPR009364">
    <property type="entry name" value="YdaT-like"/>
</dbReference>
<dbReference type="InterPro" id="IPR037042">
    <property type="entry name" value="YdaT-like_sf"/>
</dbReference>
<accession>A0ABU6EKS0</accession>
<evidence type="ECO:0000313" key="1">
    <source>
        <dbReference type="EMBL" id="MEB7541668.1"/>
    </source>
</evidence>
<dbReference type="EMBL" id="JAMWJU010000001">
    <property type="protein sequence ID" value="MEB7541668.1"/>
    <property type="molecule type" value="Genomic_DNA"/>
</dbReference>
<evidence type="ECO:0000313" key="2">
    <source>
        <dbReference type="Proteomes" id="UP001310558"/>
    </source>
</evidence>
<proteinExistence type="predicted"/>
<reference evidence="1 2" key="1">
    <citation type="submission" date="2022-06" db="EMBL/GenBank/DDBJ databases">
        <title>Whole Genome analysis of Bacterial isolates collected during year 2020 from Guwahati, Assam, India.</title>
        <authorList>
            <person name="Mendem S.K."/>
            <person name="Rakshit O."/>
            <person name="Murugesan D."/>
            <person name="Saikia K."/>
            <person name="Shome R."/>
            <person name="Raisen C."/>
            <person name="Holmes M.A."/>
            <person name="Shome B.R."/>
        </authorList>
    </citation>
    <scope>NUCLEOTIDE SEQUENCE [LARGE SCALE GENOMIC DNA]</scope>
    <source>
        <strain evidence="1 2">Sil NS 53</strain>
    </source>
</reference>
<dbReference type="Pfam" id="PF06254">
    <property type="entry name" value="YdaT_toxin"/>
    <property type="match status" value="1"/>
</dbReference>
<keyword evidence="2" id="KW-1185">Reference proteome</keyword>
<dbReference type="Gene3D" id="1.10.3600.10">
    <property type="entry name" value="Putative bacterial toxin ydaT"/>
    <property type="match status" value="1"/>
</dbReference>
<protein>
    <submittedName>
        <fullName evidence="1">Toxin YdaT domain-containing protein</fullName>
    </submittedName>
</protein>
<comment type="caution">
    <text evidence="1">The sequence shown here is derived from an EMBL/GenBank/DDBJ whole genome shotgun (WGS) entry which is preliminary data.</text>
</comment>
<dbReference type="RefSeq" id="WP_325822528.1">
    <property type="nucleotide sequence ID" value="NZ_JAMWIR010000002.1"/>
</dbReference>
<name>A0ABU6EKS0_9ENTR</name>
<dbReference type="Proteomes" id="UP001310558">
    <property type="component" value="Unassembled WGS sequence"/>
</dbReference>
<gene>
    <name evidence="1" type="ORF">NGC28_04290</name>
</gene>